<dbReference type="Gene3D" id="3.40.50.360">
    <property type="match status" value="1"/>
</dbReference>
<dbReference type="InterPro" id="IPR051796">
    <property type="entry name" value="ISF_SsuE-like"/>
</dbReference>
<evidence type="ECO:0000256" key="1">
    <source>
        <dbReference type="ARBA" id="ARBA00022630"/>
    </source>
</evidence>
<name>A0ABQ0BA86_9FIRM</name>
<dbReference type="EMBL" id="BAABYW010000001">
    <property type="protein sequence ID" value="GAA6408347.1"/>
    <property type="molecule type" value="Genomic_DNA"/>
</dbReference>
<keyword evidence="2" id="KW-0288">FMN</keyword>
<evidence type="ECO:0000259" key="3">
    <source>
        <dbReference type="Pfam" id="PF03358"/>
    </source>
</evidence>
<keyword evidence="1" id="KW-0285">Flavoprotein</keyword>
<dbReference type="Proteomes" id="UP001600943">
    <property type="component" value="Unassembled WGS sequence"/>
</dbReference>
<reference evidence="4 5" key="1">
    <citation type="submission" date="2024-04" db="EMBL/GenBank/DDBJ databases">
        <title>Defined microbial consortia suppress multidrug-resistant proinflammatory Enterobacteriaceae via ecological control.</title>
        <authorList>
            <person name="Furuichi M."/>
            <person name="Kawaguchi T."/>
            <person name="Pust M."/>
            <person name="Yasuma K."/>
            <person name="Plichta D."/>
            <person name="Hasegawa N."/>
            <person name="Ohya T."/>
            <person name="Bhattarai S."/>
            <person name="Sasajima S."/>
            <person name="Aoto Y."/>
            <person name="Tuganbaev T."/>
            <person name="Yaginuma M."/>
            <person name="Ueda M."/>
            <person name="Okahashi N."/>
            <person name="Amafuji K."/>
            <person name="Kiridooshi Y."/>
            <person name="Sugita K."/>
            <person name="Strazar M."/>
            <person name="Skelly A."/>
            <person name="Suda W."/>
            <person name="Hattori M."/>
            <person name="Nakamoto N."/>
            <person name="Caballero S."/>
            <person name="Norman J."/>
            <person name="Olle B."/>
            <person name="Tanoue T."/>
            <person name="Arita M."/>
            <person name="Bucci V."/>
            <person name="Atarashi K."/>
            <person name="Xavier R."/>
            <person name="Honda K."/>
        </authorList>
    </citation>
    <scope>NUCLEOTIDE SEQUENCE [LARGE SCALE GENOMIC DNA]</scope>
    <source>
        <strain evidence="5">k04-0078-D8-1</strain>
    </source>
</reference>
<dbReference type="Pfam" id="PF03358">
    <property type="entry name" value="FMN_red"/>
    <property type="match status" value="1"/>
</dbReference>
<accession>A0ABQ0BA86</accession>
<dbReference type="PANTHER" id="PTHR43278:SF2">
    <property type="entry name" value="IRON-SULFUR FLAVOPROTEIN"/>
    <property type="match status" value="1"/>
</dbReference>
<sequence length="214" mass="24202">MEMLVINGSPRKDRNTAALLKYAMDGAAAAGAVSNLIHLYELDFKGCCSCFACKKKGRKFSGCCVMNDSLRDVLEKIQVCDVLLLGSPIYLGNITGLMKSFLERLIFANLSYDSKDRSQFTGCIQTGFIYTMGIPHDFINDSGYQYIFDTNKRYLELLNGKSEYLISADNYQFDDYSKYDASNFDVVHKSLIRETQFPLDCQKAYEMGERLCSL</sequence>
<dbReference type="RefSeq" id="WP_390405609.1">
    <property type="nucleotide sequence ID" value="NZ_BAABYW010000001.1"/>
</dbReference>
<dbReference type="PANTHER" id="PTHR43278">
    <property type="entry name" value="NAD(P)H-DEPENDENT FMN-CONTAINING OXIDOREDUCTASE YWQN-RELATED"/>
    <property type="match status" value="1"/>
</dbReference>
<protein>
    <submittedName>
        <fullName evidence="4">Flavodoxin family protein</fullName>
    </submittedName>
</protein>
<evidence type="ECO:0000313" key="5">
    <source>
        <dbReference type="Proteomes" id="UP001600943"/>
    </source>
</evidence>
<comment type="caution">
    <text evidence="4">The sequence shown here is derived from an EMBL/GenBank/DDBJ whole genome shotgun (WGS) entry which is preliminary data.</text>
</comment>
<evidence type="ECO:0000256" key="2">
    <source>
        <dbReference type="ARBA" id="ARBA00022643"/>
    </source>
</evidence>
<evidence type="ECO:0000313" key="4">
    <source>
        <dbReference type="EMBL" id="GAA6408347.1"/>
    </source>
</evidence>
<dbReference type="SUPFAM" id="SSF52218">
    <property type="entry name" value="Flavoproteins"/>
    <property type="match status" value="1"/>
</dbReference>
<feature type="domain" description="NADPH-dependent FMN reductase-like" evidence="3">
    <location>
        <begin position="1"/>
        <end position="107"/>
    </location>
</feature>
<keyword evidence="5" id="KW-1185">Reference proteome</keyword>
<gene>
    <name evidence="4" type="ORF">K040078D81_24640</name>
</gene>
<dbReference type="InterPro" id="IPR029039">
    <property type="entry name" value="Flavoprotein-like_sf"/>
</dbReference>
<dbReference type="InterPro" id="IPR005025">
    <property type="entry name" value="FMN_Rdtase-like_dom"/>
</dbReference>
<organism evidence="4 5">
    <name type="scientific">Blautia hominis</name>
    <dbReference type="NCBI Taxonomy" id="2025493"/>
    <lineage>
        <taxon>Bacteria</taxon>
        <taxon>Bacillati</taxon>
        <taxon>Bacillota</taxon>
        <taxon>Clostridia</taxon>
        <taxon>Lachnospirales</taxon>
        <taxon>Lachnospiraceae</taxon>
        <taxon>Blautia</taxon>
    </lineage>
</organism>
<proteinExistence type="predicted"/>